<dbReference type="AlphaFoldDB" id="A0A9W4CVX4"/>
<feature type="transmembrane region" description="Helical" evidence="2">
    <location>
        <begin position="87"/>
        <end position="111"/>
    </location>
</feature>
<feature type="compositionally biased region" description="Low complexity" evidence="1">
    <location>
        <begin position="304"/>
        <end position="318"/>
    </location>
</feature>
<keyword evidence="2" id="KW-0812">Transmembrane</keyword>
<feature type="transmembrane region" description="Helical" evidence="2">
    <location>
        <begin position="42"/>
        <end position="66"/>
    </location>
</feature>
<evidence type="ECO:0000256" key="2">
    <source>
        <dbReference type="SAM" id="Phobius"/>
    </source>
</evidence>
<feature type="transmembrane region" description="Helical" evidence="2">
    <location>
        <begin position="7"/>
        <end position="30"/>
    </location>
</feature>
<evidence type="ECO:0000313" key="4">
    <source>
        <dbReference type="Proteomes" id="UP000683417"/>
    </source>
</evidence>
<evidence type="ECO:0000256" key="1">
    <source>
        <dbReference type="SAM" id="MobiDB-lite"/>
    </source>
</evidence>
<organism evidence="3 4">
    <name type="scientific">Blumeria graminis f. sp. triticale</name>
    <dbReference type="NCBI Taxonomy" id="1689686"/>
    <lineage>
        <taxon>Eukaryota</taxon>
        <taxon>Fungi</taxon>
        <taxon>Dikarya</taxon>
        <taxon>Ascomycota</taxon>
        <taxon>Pezizomycotina</taxon>
        <taxon>Leotiomycetes</taxon>
        <taxon>Erysiphales</taxon>
        <taxon>Erysiphaceae</taxon>
        <taxon>Blumeria</taxon>
    </lineage>
</organism>
<protein>
    <submittedName>
        <fullName evidence="3">BgTH12-03858</fullName>
    </submittedName>
</protein>
<evidence type="ECO:0000313" key="3">
    <source>
        <dbReference type="EMBL" id="CAD6499750.1"/>
    </source>
</evidence>
<reference evidence="3" key="1">
    <citation type="submission" date="2020-10" db="EMBL/GenBank/DDBJ databases">
        <authorList>
            <person name="Muller C M."/>
        </authorList>
    </citation>
    <scope>NUCLEOTIDE SEQUENCE</scope>
    <source>
        <strain evidence="3">THUN-12</strain>
    </source>
</reference>
<sequence length="412" mass="44871">MRTCGTMSLALGALAASSGLAMVIISIFFSVTLHHYSSPEQIRVMAIVSSTFSAITFILYFLLLVLQLRFFPKISSTNAIRTGQPANLLAGVSGFSGIISSAVTALLLGILKTRDSRKLQHPTHNLVTAAFILWAISLISQCLIIFRIYLLRHRATKEQFYGSNESAAESSELSDMKTTGKDHSSMNPYEPKYDLKPTLSADSCRSKVHSVPELKPSLRSSLNTMSKARLVPPAYLPHHGKSFEMSLQEIKPYSLDGPESRDRFGGDISSRAVMDSYSSFPLPRYPDPIARCLETIPASPTDCSPQSSAFPSSPQPSKSSRRSRSYSPGNSNRELNRMSRAITTADPSNESHIHPLFRTDSSTPPPATTPGTIVTAAPGAGKVISDRASIRSLKSIKSGPNPLNFIMPMENF</sequence>
<dbReference type="EMBL" id="CAJHIT010000002">
    <property type="protein sequence ID" value="CAD6499750.1"/>
    <property type="molecule type" value="Genomic_DNA"/>
</dbReference>
<feature type="transmembrane region" description="Helical" evidence="2">
    <location>
        <begin position="131"/>
        <end position="150"/>
    </location>
</feature>
<feature type="compositionally biased region" description="Basic and acidic residues" evidence="1">
    <location>
        <begin position="174"/>
        <end position="184"/>
    </location>
</feature>
<gene>
    <name evidence="3" type="ORF">BGTH12_LOCUS1108</name>
</gene>
<comment type="caution">
    <text evidence="3">The sequence shown here is derived from an EMBL/GenBank/DDBJ whole genome shotgun (WGS) entry which is preliminary data.</text>
</comment>
<feature type="region of interest" description="Disordered" evidence="1">
    <location>
        <begin position="296"/>
        <end position="368"/>
    </location>
</feature>
<keyword evidence="2" id="KW-0472">Membrane</keyword>
<proteinExistence type="predicted"/>
<name>A0A9W4CVX4_BLUGR</name>
<accession>A0A9W4CVX4</accession>
<feature type="compositionally biased region" description="Polar residues" evidence="1">
    <location>
        <begin position="341"/>
        <end position="350"/>
    </location>
</feature>
<dbReference type="Proteomes" id="UP000683417">
    <property type="component" value="Unassembled WGS sequence"/>
</dbReference>
<feature type="region of interest" description="Disordered" evidence="1">
    <location>
        <begin position="171"/>
        <end position="192"/>
    </location>
</feature>
<keyword evidence="2" id="KW-1133">Transmembrane helix</keyword>